<organism evidence="6 7">
    <name type="scientific">Leisingera methylohalidivorans DSM 14336</name>
    <dbReference type="NCBI Taxonomy" id="999552"/>
    <lineage>
        <taxon>Bacteria</taxon>
        <taxon>Pseudomonadati</taxon>
        <taxon>Pseudomonadota</taxon>
        <taxon>Alphaproteobacteria</taxon>
        <taxon>Rhodobacterales</taxon>
        <taxon>Roseobacteraceae</taxon>
        <taxon>Leisingera</taxon>
    </lineage>
</organism>
<gene>
    <name evidence="6" type="ORF">METH_18495</name>
</gene>
<keyword evidence="7" id="KW-1185">Reference proteome</keyword>
<evidence type="ECO:0000256" key="1">
    <source>
        <dbReference type="ARBA" id="ARBA00004651"/>
    </source>
</evidence>
<sequence length="75" mass="7911">MRTRFGWALRAPAQDPEAAALQGISITMTARIAMFIGAELAGIAGALAAPRAPRWGQGDCSVVKFPGLILSVRFL</sequence>
<keyword evidence="4" id="KW-1133">Transmembrane helix</keyword>
<evidence type="ECO:0000313" key="6">
    <source>
        <dbReference type="EMBL" id="AHD03282.1"/>
    </source>
</evidence>
<name>V9W281_9RHOB</name>
<keyword evidence="3" id="KW-0812">Transmembrane</keyword>
<dbReference type="KEGG" id="lmd:METH_18495"/>
<evidence type="ECO:0000256" key="2">
    <source>
        <dbReference type="ARBA" id="ARBA00022475"/>
    </source>
</evidence>
<dbReference type="GO" id="GO:0005886">
    <property type="term" value="C:plasma membrane"/>
    <property type="evidence" value="ECO:0007669"/>
    <property type="project" value="UniProtKB-SubCell"/>
</dbReference>
<proteinExistence type="predicted"/>
<evidence type="ECO:0000256" key="5">
    <source>
        <dbReference type="ARBA" id="ARBA00023136"/>
    </source>
</evidence>
<protein>
    <submittedName>
        <fullName evidence="6">Uncharacterized protein</fullName>
    </submittedName>
</protein>
<evidence type="ECO:0000313" key="7">
    <source>
        <dbReference type="Proteomes" id="UP000018780"/>
    </source>
</evidence>
<accession>V9W281</accession>
<reference evidence="6 7" key="1">
    <citation type="submission" date="2013-09" db="EMBL/GenBank/DDBJ databases">
        <authorList>
            <consortium name="DOE Joint Genome Institute"/>
            <person name="Klenk H.-P."/>
            <person name="Huntemann M."/>
            <person name="Han J."/>
            <person name="Chen A."/>
            <person name="Kyrpides N."/>
            <person name="Mavromatis K."/>
            <person name="Markowitz V."/>
            <person name="Palaniappan K."/>
            <person name="Ivanova N."/>
            <person name="Schaumberg A."/>
            <person name="Pati A."/>
            <person name="Liolios K."/>
            <person name="Nordberg H.P."/>
            <person name="Cantor M.N."/>
            <person name="Hua S.X."/>
            <person name="Woyke T."/>
        </authorList>
    </citation>
    <scope>NUCLEOTIDE SEQUENCE [LARGE SCALE GENOMIC DNA]</scope>
    <source>
        <strain evidence="6 7">DSM 14336</strain>
    </source>
</reference>
<dbReference type="STRING" id="999552.METH_18495"/>
<comment type="subcellular location">
    <subcellularLocation>
        <location evidence="1">Cell membrane</location>
        <topology evidence="1">Multi-pass membrane protein</topology>
    </subcellularLocation>
</comment>
<dbReference type="HOGENOM" id="CLU_2666623_0_0_5"/>
<dbReference type="AlphaFoldDB" id="V9W281"/>
<dbReference type="InterPro" id="IPR001851">
    <property type="entry name" value="ABC_transp_permease"/>
</dbReference>
<dbReference type="Pfam" id="PF02653">
    <property type="entry name" value="BPD_transp_2"/>
    <property type="match status" value="1"/>
</dbReference>
<dbReference type="EMBL" id="CP006773">
    <property type="protein sequence ID" value="AHD03282.1"/>
    <property type="molecule type" value="Genomic_DNA"/>
</dbReference>
<keyword evidence="5" id="KW-0472">Membrane</keyword>
<dbReference type="Proteomes" id="UP000018780">
    <property type="component" value="Chromosome"/>
</dbReference>
<evidence type="ECO:0000256" key="3">
    <source>
        <dbReference type="ARBA" id="ARBA00022692"/>
    </source>
</evidence>
<dbReference type="GO" id="GO:0022857">
    <property type="term" value="F:transmembrane transporter activity"/>
    <property type="evidence" value="ECO:0007669"/>
    <property type="project" value="InterPro"/>
</dbReference>
<evidence type="ECO:0000256" key="4">
    <source>
        <dbReference type="ARBA" id="ARBA00022989"/>
    </source>
</evidence>
<keyword evidence="2" id="KW-1003">Cell membrane</keyword>